<evidence type="ECO:0000313" key="4">
    <source>
        <dbReference type="Proteomes" id="UP000054217"/>
    </source>
</evidence>
<keyword evidence="2" id="KW-0472">Membrane</keyword>
<dbReference type="InParanoid" id="A0A0C3J9M0"/>
<gene>
    <name evidence="3" type="ORF">M404DRAFT_999471</name>
</gene>
<dbReference type="EMBL" id="KN831965">
    <property type="protein sequence ID" value="KIO05743.1"/>
    <property type="molecule type" value="Genomic_DNA"/>
</dbReference>
<reference evidence="4" key="2">
    <citation type="submission" date="2015-01" db="EMBL/GenBank/DDBJ databases">
        <title>Evolutionary Origins and Diversification of the Mycorrhizal Mutualists.</title>
        <authorList>
            <consortium name="DOE Joint Genome Institute"/>
            <consortium name="Mycorrhizal Genomics Consortium"/>
            <person name="Kohler A."/>
            <person name="Kuo A."/>
            <person name="Nagy L.G."/>
            <person name="Floudas D."/>
            <person name="Copeland A."/>
            <person name="Barry K.W."/>
            <person name="Cichocki N."/>
            <person name="Veneault-Fourrey C."/>
            <person name="LaButti K."/>
            <person name="Lindquist E.A."/>
            <person name="Lipzen A."/>
            <person name="Lundell T."/>
            <person name="Morin E."/>
            <person name="Murat C."/>
            <person name="Riley R."/>
            <person name="Ohm R."/>
            <person name="Sun H."/>
            <person name="Tunlid A."/>
            <person name="Henrissat B."/>
            <person name="Grigoriev I.V."/>
            <person name="Hibbett D.S."/>
            <person name="Martin F."/>
        </authorList>
    </citation>
    <scope>NUCLEOTIDE SEQUENCE [LARGE SCALE GENOMIC DNA]</scope>
    <source>
        <strain evidence="4">Marx 270</strain>
    </source>
</reference>
<accession>A0A0C3J9M0</accession>
<protein>
    <submittedName>
        <fullName evidence="3">Uncharacterized protein</fullName>
    </submittedName>
</protein>
<dbReference type="HOGENOM" id="CLU_1865943_0_0_1"/>
<feature type="region of interest" description="Disordered" evidence="1">
    <location>
        <begin position="111"/>
        <end position="137"/>
    </location>
</feature>
<keyword evidence="4" id="KW-1185">Reference proteome</keyword>
<proteinExistence type="predicted"/>
<sequence>MALNVNVQQPLHHAFFLLWIPACLQFFAGQSASGVIIMSIRRKVFNLIFLKERSDSSAVSEYKSGGEVVRQTIARSVKNTQVLKDILPSQATCWFLFSRLGHNMSHAQQDHLRHSTTCGPPTKDALEPVPWGDSPRH</sequence>
<dbReference type="Proteomes" id="UP000054217">
    <property type="component" value="Unassembled WGS sequence"/>
</dbReference>
<keyword evidence="2" id="KW-0812">Transmembrane</keyword>
<dbReference type="AlphaFoldDB" id="A0A0C3J9M0"/>
<evidence type="ECO:0000313" key="3">
    <source>
        <dbReference type="EMBL" id="KIO05743.1"/>
    </source>
</evidence>
<organism evidence="3 4">
    <name type="scientific">Pisolithus tinctorius Marx 270</name>
    <dbReference type="NCBI Taxonomy" id="870435"/>
    <lineage>
        <taxon>Eukaryota</taxon>
        <taxon>Fungi</taxon>
        <taxon>Dikarya</taxon>
        <taxon>Basidiomycota</taxon>
        <taxon>Agaricomycotina</taxon>
        <taxon>Agaricomycetes</taxon>
        <taxon>Agaricomycetidae</taxon>
        <taxon>Boletales</taxon>
        <taxon>Sclerodermatineae</taxon>
        <taxon>Pisolithaceae</taxon>
        <taxon>Pisolithus</taxon>
    </lineage>
</organism>
<keyword evidence="2" id="KW-1133">Transmembrane helix</keyword>
<evidence type="ECO:0000256" key="1">
    <source>
        <dbReference type="SAM" id="MobiDB-lite"/>
    </source>
</evidence>
<feature type="transmembrane region" description="Helical" evidence="2">
    <location>
        <begin position="16"/>
        <end position="40"/>
    </location>
</feature>
<evidence type="ECO:0000256" key="2">
    <source>
        <dbReference type="SAM" id="Phobius"/>
    </source>
</evidence>
<reference evidence="3 4" key="1">
    <citation type="submission" date="2014-04" db="EMBL/GenBank/DDBJ databases">
        <authorList>
            <consortium name="DOE Joint Genome Institute"/>
            <person name="Kuo A."/>
            <person name="Kohler A."/>
            <person name="Costa M.D."/>
            <person name="Nagy L.G."/>
            <person name="Floudas D."/>
            <person name="Copeland A."/>
            <person name="Barry K.W."/>
            <person name="Cichocki N."/>
            <person name="Veneault-Fourrey C."/>
            <person name="LaButti K."/>
            <person name="Lindquist E.A."/>
            <person name="Lipzen A."/>
            <person name="Lundell T."/>
            <person name="Morin E."/>
            <person name="Murat C."/>
            <person name="Sun H."/>
            <person name="Tunlid A."/>
            <person name="Henrissat B."/>
            <person name="Grigoriev I.V."/>
            <person name="Hibbett D.S."/>
            <person name="Martin F."/>
            <person name="Nordberg H.P."/>
            <person name="Cantor M.N."/>
            <person name="Hua S.X."/>
        </authorList>
    </citation>
    <scope>NUCLEOTIDE SEQUENCE [LARGE SCALE GENOMIC DNA]</scope>
    <source>
        <strain evidence="3 4">Marx 270</strain>
    </source>
</reference>
<name>A0A0C3J9M0_PISTI</name>